<keyword evidence="1" id="KW-1185">Reference proteome</keyword>
<accession>A0A915DKR7</accession>
<organism evidence="1 2">
    <name type="scientific">Ditylenchus dipsaci</name>
    <dbReference type="NCBI Taxonomy" id="166011"/>
    <lineage>
        <taxon>Eukaryota</taxon>
        <taxon>Metazoa</taxon>
        <taxon>Ecdysozoa</taxon>
        <taxon>Nematoda</taxon>
        <taxon>Chromadorea</taxon>
        <taxon>Rhabditida</taxon>
        <taxon>Tylenchina</taxon>
        <taxon>Tylenchomorpha</taxon>
        <taxon>Sphaerularioidea</taxon>
        <taxon>Anguinidae</taxon>
        <taxon>Anguininae</taxon>
        <taxon>Ditylenchus</taxon>
    </lineage>
</organism>
<sequence length="186" mass="21132">MFELLDVLDSRFDPIYIVAACFDPNTVHLVSKEIWSLRSIVCQATSGQSTSNVQPTNELDLHLEEIAQEELEQRQSRAGIQARAKSWIGDILRRGITAKASASSSIDPLVYWQKLIDKAKYIFPSSLIISLLLSNDSKFCMDNWNLMVTSSRLSRTSMIEDSFHEQFEQLLNKPCISLSKTVKLLY</sequence>
<dbReference type="WBParaSite" id="jg20571">
    <property type="protein sequence ID" value="jg20571"/>
    <property type="gene ID" value="jg20571"/>
</dbReference>
<evidence type="ECO:0000313" key="2">
    <source>
        <dbReference type="WBParaSite" id="jg20571"/>
    </source>
</evidence>
<proteinExistence type="predicted"/>
<dbReference type="Proteomes" id="UP000887574">
    <property type="component" value="Unplaced"/>
</dbReference>
<name>A0A915DKR7_9BILA</name>
<protein>
    <submittedName>
        <fullName evidence="2">Uncharacterized protein</fullName>
    </submittedName>
</protein>
<evidence type="ECO:0000313" key="1">
    <source>
        <dbReference type="Proteomes" id="UP000887574"/>
    </source>
</evidence>
<dbReference type="AlphaFoldDB" id="A0A915DKR7"/>
<reference evidence="2" key="1">
    <citation type="submission" date="2022-11" db="UniProtKB">
        <authorList>
            <consortium name="WormBaseParasite"/>
        </authorList>
    </citation>
    <scope>IDENTIFICATION</scope>
</reference>